<dbReference type="OrthoDB" id="19932at2759"/>
<evidence type="ECO:0000256" key="4">
    <source>
        <dbReference type="ARBA" id="ARBA00022989"/>
    </source>
</evidence>
<keyword evidence="3" id="KW-0732">Signal</keyword>
<reference evidence="8" key="1">
    <citation type="submission" date="2022-02" db="EMBL/GenBank/DDBJ databases">
        <authorList>
            <person name="Henning P.M."/>
            <person name="McCubbin A.G."/>
            <person name="Shore J.S."/>
        </authorList>
    </citation>
    <scope>NUCLEOTIDE SEQUENCE</scope>
    <source>
        <strain evidence="8">F60SS</strain>
        <tissue evidence="8">Leaves</tissue>
    </source>
</reference>
<sequence>MEQGELLLSVHRRGLGFLSGLLLLLCIIISSSSITRVSGSIHDYRNEAFIPKSNAFFFHGGSEGLYASKVHDPAGKTIKGKSFIRFEDVTFVRTKESASKKNEMQQSTGLVEAIILDVKDRKRIGGGFLKTNVICCNRTLADSGSCNLGEVIIHKNPDNPDWPKRIKTSFAGNHEEAKMETEEVEISSNGMYYLYFMFCDPDLKGTLIKGRTVWKNPDGYLPGKMTPLMTFFGIMSLAYLILGLLWFLRFVQFWKDIIQLHYHITAVIALGMCEMAVWYFEFANFNSTGTRPMGITLWAVTFTTVKKTLSRLLLLVVSMGYGVVRPTLGGITSKVLLLGLVYFIASEALELGEHLGNINDFSKKTKLFLVLPVVFLDSCFILWIFSSLSKTLEKLQMRRNIAKLELYRKFTNSLAVSVLLSIAWIGFELYFNATDPLSELWQVAWIIPAFWTLLAYFLLVVICVLWAPSRNPTRYAYSDETGDDFDEEGVSLTSGGLKATVDIGTKLERKALVEDLEEDKRE</sequence>
<dbReference type="PANTHER" id="PTHR21229:SF55">
    <property type="entry name" value="EXPRESSED PROTEIN-RELATED"/>
    <property type="match status" value="1"/>
</dbReference>
<feature type="domain" description="GOST seven transmembrane" evidence="7">
    <location>
        <begin position="227"/>
        <end position="472"/>
    </location>
</feature>
<dbReference type="InterPro" id="IPR053937">
    <property type="entry name" value="GOST_TM"/>
</dbReference>
<reference evidence="8" key="2">
    <citation type="journal article" date="2023" name="Plants (Basel)">
        <title>Annotation of the Turnera subulata (Passifloraceae) Draft Genome Reveals the S-Locus Evolved after the Divergence of Turneroideae from Passifloroideae in a Stepwise Manner.</title>
        <authorList>
            <person name="Henning P.M."/>
            <person name="Roalson E.H."/>
            <person name="Mir W."/>
            <person name="McCubbin A.G."/>
            <person name="Shore J.S."/>
        </authorList>
    </citation>
    <scope>NUCLEOTIDE SEQUENCE</scope>
    <source>
        <strain evidence="8">F60SS</strain>
    </source>
</reference>
<evidence type="ECO:0000256" key="1">
    <source>
        <dbReference type="ARBA" id="ARBA00004141"/>
    </source>
</evidence>
<feature type="transmembrane region" description="Helical" evidence="6">
    <location>
        <begin position="443"/>
        <end position="467"/>
    </location>
</feature>
<dbReference type="GO" id="GO:0005794">
    <property type="term" value="C:Golgi apparatus"/>
    <property type="evidence" value="ECO:0007669"/>
    <property type="project" value="TreeGrafter"/>
</dbReference>
<evidence type="ECO:0000256" key="3">
    <source>
        <dbReference type="ARBA" id="ARBA00022729"/>
    </source>
</evidence>
<proteinExistence type="predicted"/>
<accession>A0A9Q0J9G5</accession>
<keyword evidence="4 6" id="KW-1133">Transmembrane helix</keyword>
<comment type="subcellular location">
    <subcellularLocation>
        <location evidence="1">Membrane</location>
        <topology evidence="1">Multi-pass membrane protein</topology>
    </subcellularLocation>
</comment>
<dbReference type="GO" id="GO:0016020">
    <property type="term" value="C:membrane"/>
    <property type="evidence" value="ECO:0007669"/>
    <property type="project" value="UniProtKB-SubCell"/>
</dbReference>
<evidence type="ECO:0000313" key="8">
    <source>
        <dbReference type="EMBL" id="KAJ4832560.1"/>
    </source>
</evidence>
<dbReference type="PANTHER" id="PTHR21229">
    <property type="entry name" value="LUNG SEVEN TRANSMEMBRANE RECEPTOR"/>
    <property type="match status" value="1"/>
</dbReference>
<dbReference type="Pfam" id="PF06814">
    <property type="entry name" value="GOST_TM"/>
    <property type="match status" value="1"/>
</dbReference>
<protein>
    <recommendedName>
        <fullName evidence="7">GOST seven transmembrane domain-containing protein</fullName>
    </recommendedName>
</protein>
<feature type="transmembrane region" description="Helical" evidence="6">
    <location>
        <begin position="369"/>
        <end position="389"/>
    </location>
</feature>
<dbReference type="Proteomes" id="UP001141552">
    <property type="component" value="Unassembled WGS sequence"/>
</dbReference>
<keyword evidence="9" id="KW-1185">Reference proteome</keyword>
<dbReference type="InterPro" id="IPR009637">
    <property type="entry name" value="GPR107/GPR108-like"/>
</dbReference>
<name>A0A9Q0J9G5_9ROSI</name>
<organism evidence="8 9">
    <name type="scientific">Turnera subulata</name>
    <dbReference type="NCBI Taxonomy" id="218843"/>
    <lineage>
        <taxon>Eukaryota</taxon>
        <taxon>Viridiplantae</taxon>
        <taxon>Streptophyta</taxon>
        <taxon>Embryophyta</taxon>
        <taxon>Tracheophyta</taxon>
        <taxon>Spermatophyta</taxon>
        <taxon>Magnoliopsida</taxon>
        <taxon>eudicotyledons</taxon>
        <taxon>Gunneridae</taxon>
        <taxon>Pentapetalae</taxon>
        <taxon>rosids</taxon>
        <taxon>fabids</taxon>
        <taxon>Malpighiales</taxon>
        <taxon>Passifloraceae</taxon>
        <taxon>Turnera</taxon>
    </lineage>
</organism>
<feature type="transmembrane region" description="Helical" evidence="6">
    <location>
        <begin position="228"/>
        <end position="248"/>
    </location>
</feature>
<feature type="transmembrane region" description="Helical" evidence="6">
    <location>
        <begin position="331"/>
        <end position="349"/>
    </location>
</feature>
<keyword evidence="5 6" id="KW-0472">Membrane</keyword>
<evidence type="ECO:0000256" key="2">
    <source>
        <dbReference type="ARBA" id="ARBA00022692"/>
    </source>
</evidence>
<evidence type="ECO:0000259" key="7">
    <source>
        <dbReference type="Pfam" id="PF06814"/>
    </source>
</evidence>
<feature type="transmembrane region" description="Helical" evidence="6">
    <location>
        <begin position="260"/>
        <end position="280"/>
    </location>
</feature>
<comment type="caution">
    <text evidence="8">The sequence shown here is derived from an EMBL/GenBank/DDBJ whole genome shotgun (WGS) entry which is preliminary data.</text>
</comment>
<evidence type="ECO:0000256" key="5">
    <source>
        <dbReference type="ARBA" id="ARBA00023136"/>
    </source>
</evidence>
<keyword evidence="2 6" id="KW-0812">Transmembrane</keyword>
<evidence type="ECO:0000313" key="9">
    <source>
        <dbReference type="Proteomes" id="UP001141552"/>
    </source>
</evidence>
<dbReference type="EMBL" id="JAKUCV010005122">
    <property type="protein sequence ID" value="KAJ4832560.1"/>
    <property type="molecule type" value="Genomic_DNA"/>
</dbReference>
<feature type="transmembrane region" description="Helical" evidence="6">
    <location>
        <begin position="410"/>
        <end position="431"/>
    </location>
</feature>
<gene>
    <name evidence="8" type="ORF">Tsubulata_000131</name>
</gene>
<evidence type="ECO:0000256" key="6">
    <source>
        <dbReference type="SAM" id="Phobius"/>
    </source>
</evidence>
<dbReference type="AlphaFoldDB" id="A0A9Q0J9G5"/>